<feature type="repeat" description="TPR" evidence="1">
    <location>
        <begin position="42"/>
        <end position="75"/>
    </location>
</feature>
<feature type="transmembrane region" description="Helical" evidence="2">
    <location>
        <begin position="245"/>
        <end position="264"/>
    </location>
</feature>
<dbReference type="InterPro" id="IPR019734">
    <property type="entry name" value="TPR_rpt"/>
</dbReference>
<evidence type="ECO:0000313" key="3">
    <source>
        <dbReference type="EMBL" id="BAC88337.1"/>
    </source>
</evidence>
<keyword evidence="2" id="KW-1133">Transmembrane helix</keyword>
<organism evidence="3 4">
    <name type="scientific">Gloeobacter violaceus (strain ATCC 29082 / PCC 7421)</name>
    <dbReference type="NCBI Taxonomy" id="251221"/>
    <lineage>
        <taxon>Bacteria</taxon>
        <taxon>Bacillati</taxon>
        <taxon>Cyanobacteriota</taxon>
        <taxon>Cyanophyceae</taxon>
        <taxon>Gloeobacterales</taxon>
        <taxon>Gloeobacteraceae</taxon>
        <taxon>Gloeobacter</taxon>
    </lineage>
</organism>
<dbReference type="Proteomes" id="UP000000557">
    <property type="component" value="Chromosome"/>
</dbReference>
<proteinExistence type="predicted"/>
<evidence type="ECO:0000256" key="1">
    <source>
        <dbReference type="PROSITE-ProRule" id="PRU00339"/>
    </source>
</evidence>
<dbReference type="Gene3D" id="1.25.40.10">
    <property type="entry name" value="Tetratricopeptide repeat domain"/>
    <property type="match status" value="1"/>
</dbReference>
<reference evidence="3 4" key="1">
    <citation type="journal article" date="2003" name="DNA Res.">
        <title>Complete genome structure of Gloeobacter violaceus PCC 7421, a cyanobacterium that lacks thylakoids.</title>
        <authorList>
            <person name="Nakamura Y."/>
            <person name="Kaneko T."/>
            <person name="Sato S."/>
            <person name="Mimuro M."/>
            <person name="Miyashita H."/>
            <person name="Tsuchiya T."/>
            <person name="Sasamoto S."/>
            <person name="Watanabe A."/>
            <person name="Kawashima K."/>
            <person name="Kishida Y."/>
            <person name="Kiyokawa C."/>
            <person name="Kohara M."/>
            <person name="Matsumoto M."/>
            <person name="Matsuno A."/>
            <person name="Nakazaki N."/>
            <person name="Shimpo S."/>
            <person name="Takeuchi C."/>
            <person name="Yamada M."/>
            <person name="Tabata S."/>
        </authorList>
    </citation>
    <scope>NUCLEOTIDE SEQUENCE [LARGE SCALE GENOMIC DNA]</scope>
    <source>
        <strain evidence="4">ATCC 29082 / PCC 7421</strain>
    </source>
</reference>
<evidence type="ECO:0000256" key="2">
    <source>
        <dbReference type="SAM" id="Phobius"/>
    </source>
</evidence>
<dbReference type="InterPro" id="IPR011990">
    <property type="entry name" value="TPR-like_helical_dom_sf"/>
</dbReference>
<keyword evidence="4" id="KW-1185">Reference proteome</keyword>
<keyword evidence="1" id="KW-0802">TPR repeat</keyword>
<evidence type="ECO:0000313" key="4">
    <source>
        <dbReference type="Proteomes" id="UP000000557"/>
    </source>
</evidence>
<dbReference type="HOGENOM" id="CLU_1044944_0_0_3"/>
<reference evidence="3 4" key="2">
    <citation type="journal article" date="2003" name="DNA Res.">
        <title>Complete genome structure of Gloeobacter violaceus PCC 7421, a cyanobacterium that lacks thylakoids (supplement).</title>
        <authorList>
            <person name="Nakamura Y."/>
            <person name="Kaneko T."/>
            <person name="Sato S."/>
            <person name="Mimuro M."/>
            <person name="Miyashita H."/>
            <person name="Tsuchiya T."/>
            <person name="Sasamoto S."/>
            <person name="Watanabe A."/>
            <person name="Kawashima K."/>
            <person name="Kishida Y."/>
            <person name="Kiyokawa C."/>
            <person name="Kohara M."/>
            <person name="Matsumoto M."/>
            <person name="Matsuno A."/>
            <person name="Nakazaki N."/>
            <person name="Shimpo S."/>
            <person name="Takeuchi C."/>
            <person name="Yamada M."/>
            <person name="Tabata S."/>
        </authorList>
    </citation>
    <scope>NUCLEOTIDE SEQUENCE [LARGE SCALE GENOMIC DNA]</scope>
    <source>
        <strain evidence="4">ATCC 29082 / PCC 7421</strain>
    </source>
</reference>
<keyword evidence="2" id="KW-0472">Membrane</keyword>
<feature type="transmembrane region" description="Helical" evidence="2">
    <location>
        <begin position="120"/>
        <end position="143"/>
    </location>
</feature>
<dbReference type="SUPFAM" id="SSF48452">
    <property type="entry name" value="TPR-like"/>
    <property type="match status" value="1"/>
</dbReference>
<dbReference type="PROSITE" id="PS50005">
    <property type="entry name" value="TPR"/>
    <property type="match status" value="1"/>
</dbReference>
<dbReference type="EnsemblBacteria" id="BAC88337">
    <property type="protein sequence ID" value="BAC88337"/>
    <property type="gene ID" value="BAC88337"/>
</dbReference>
<dbReference type="InParanoid" id="Q7NNL5"/>
<name>Q7NNL5_GLOVI</name>
<dbReference type="KEGG" id="gvi:gll0396"/>
<feature type="transmembrane region" description="Helical" evidence="2">
    <location>
        <begin position="149"/>
        <end position="173"/>
    </location>
</feature>
<sequence length="266" mass="30740">MSTHMDNEDTAKRLPDNHDRLFPGKDLPLLLHLELQNRLEEAITWKALGDLEKQNHNLKEAHEYYEKALAHYKENSYQIENFKKRQLSENFHSDEVDIISRYKLVTNISELKGRSRSLRILSLMVLLLTIIHAFFPTYTLLAASSSLKIGWPASTMLFYEVYVLTLVILAIFLHRGGSRQGKKQYQSISDGLEYYASRLHTKDSNSLLLESESSKQKYSLADVQSILREYLESNSLLLLPEGYGAAVYFVANLLMVVLNVYFVFQR</sequence>
<accession>Q7NNL5</accession>
<keyword evidence="2" id="KW-0812">Transmembrane</keyword>
<dbReference type="EMBL" id="BA000045">
    <property type="protein sequence ID" value="BAC88337.1"/>
    <property type="molecule type" value="Genomic_DNA"/>
</dbReference>
<gene>
    <name evidence="3" type="ordered locus">gll0396</name>
</gene>
<dbReference type="AlphaFoldDB" id="Q7NNL5"/>
<protein>
    <submittedName>
        <fullName evidence="3">Gll0396 protein</fullName>
    </submittedName>
</protein>